<comment type="caution">
    <text evidence="1">The sequence shown here is derived from an EMBL/GenBank/DDBJ whole genome shotgun (WGS) entry which is preliminary data.</text>
</comment>
<keyword evidence="2" id="KW-1185">Reference proteome</keyword>
<organism evidence="1 2">
    <name type="scientific">Camellia lanceoleosa</name>
    <dbReference type="NCBI Taxonomy" id="1840588"/>
    <lineage>
        <taxon>Eukaryota</taxon>
        <taxon>Viridiplantae</taxon>
        <taxon>Streptophyta</taxon>
        <taxon>Embryophyta</taxon>
        <taxon>Tracheophyta</taxon>
        <taxon>Spermatophyta</taxon>
        <taxon>Magnoliopsida</taxon>
        <taxon>eudicotyledons</taxon>
        <taxon>Gunneridae</taxon>
        <taxon>Pentapetalae</taxon>
        <taxon>asterids</taxon>
        <taxon>Ericales</taxon>
        <taxon>Theaceae</taxon>
        <taxon>Camellia</taxon>
    </lineage>
</organism>
<dbReference type="Proteomes" id="UP001060215">
    <property type="component" value="Chromosome 13"/>
</dbReference>
<evidence type="ECO:0000313" key="2">
    <source>
        <dbReference type="Proteomes" id="UP001060215"/>
    </source>
</evidence>
<name>A0ACC0FQF7_9ERIC</name>
<proteinExistence type="predicted"/>
<sequence>MDGCEQRKGRLAMAMVECEVEQEGLDHDRLYLKYIQDLLAPEKINIPIVEDPKTGEVTLPGAVVVKIRDLDHIFQLLQTDEANRHATNTKMNTESSCSHAILMFLAKENGRLEIKMKGILDELKCLKDHNDFISNTSSSSRSKVLADATKMYEKKIAELMKQLEKQQAHSESAEEQLDVMKKLLSDH</sequence>
<gene>
    <name evidence="1" type="ORF">LOK49_LG12G02839</name>
</gene>
<accession>A0ACC0FQF7</accession>
<dbReference type="EMBL" id="CM045770">
    <property type="protein sequence ID" value="KAI7990503.1"/>
    <property type="molecule type" value="Genomic_DNA"/>
</dbReference>
<reference evidence="1 2" key="1">
    <citation type="journal article" date="2022" name="Plant J.">
        <title>Chromosome-level genome of Camellia lanceoleosa provides a valuable resource for understanding genome evolution and self-incompatibility.</title>
        <authorList>
            <person name="Gong W."/>
            <person name="Xiao S."/>
            <person name="Wang L."/>
            <person name="Liao Z."/>
            <person name="Chang Y."/>
            <person name="Mo W."/>
            <person name="Hu G."/>
            <person name="Li W."/>
            <person name="Zhao G."/>
            <person name="Zhu H."/>
            <person name="Hu X."/>
            <person name="Ji K."/>
            <person name="Xiang X."/>
            <person name="Song Q."/>
            <person name="Yuan D."/>
            <person name="Jin S."/>
            <person name="Zhang L."/>
        </authorList>
    </citation>
    <scope>NUCLEOTIDE SEQUENCE [LARGE SCALE GENOMIC DNA]</scope>
    <source>
        <strain evidence="1">SQ_2022a</strain>
    </source>
</reference>
<protein>
    <submittedName>
        <fullName evidence="1">Kinesin-like protein KIN-UA</fullName>
    </submittedName>
</protein>
<evidence type="ECO:0000313" key="1">
    <source>
        <dbReference type="EMBL" id="KAI7990503.1"/>
    </source>
</evidence>